<reference evidence="2" key="1">
    <citation type="submission" date="2021-01" db="EMBL/GenBank/DDBJ databases">
        <authorList>
            <consortium name="Genoscope - CEA"/>
            <person name="William W."/>
        </authorList>
    </citation>
    <scope>NUCLEOTIDE SEQUENCE</scope>
</reference>
<name>A0A8S1R959_9CILI</name>
<organism evidence="2 3">
    <name type="scientific">Paramecium sonneborni</name>
    <dbReference type="NCBI Taxonomy" id="65129"/>
    <lineage>
        <taxon>Eukaryota</taxon>
        <taxon>Sar</taxon>
        <taxon>Alveolata</taxon>
        <taxon>Ciliophora</taxon>
        <taxon>Intramacronucleata</taxon>
        <taxon>Oligohymenophorea</taxon>
        <taxon>Peniculida</taxon>
        <taxon>Parameciidae</taxon>
        <taxon>Paramecium</taxon>
    </lineage>
</organism>
<comment type="caution">
    <text evidence="2">The sequence shown here is derived from an EMBL/GenBank/DDBJ whole genome shotgun (WGS) entry which is preliminary data.</text>
</comment>
<dbReference type="OrthoDB" id="297012at2759"/>
<protein>
    <submittedName>
        <fullName evidence="2">Uncharacterized protein</fullName>
    </submittedName>
</protein>
<evidence type="ECO:0000256" key="1">
    <source>
        <dbReference type="SAM" id="MobiDB-lite"/>
    </source>
</evidence>
<feature type="compositionally biased region" description="Polar residues" evidence="1">
    <location>
        <begin position="16"/>
        <end position="28"/>
    </location>
</feature>
<gene>
    <name evidence="2" type="ORF">PSON_ATCC_30995.1.T1490122</name>
</gene>
<feature type="compositionally biased region" description="Low complexity" evidence="1">
    <location>
        <begin position="1"/>
        <end position="15"/>
    </location>
</feature>
<accession>A0A8S1R959</accession>
<evidence type="ECO:0000313" key="3">
    <source>
        <dbReference type="Proteomes" id="UP000692954"/>
    </source>
</evidence>
<keyword evidence="3" id="KW-1185">Reference proteome</keyword>
<sequence length="247" mass="28750">MKTKAKISQSSSAKKLNTQLPSDSLKNSQIKEEIREDLNSWDSRFESTAIEYPFTKYMNPNKLIKKKGIPDTSREQSARLKKSNTNVTLIQSPRLLSPKQQIEIIHYLELKKKSLIEESERKEHLIAKFLNKNSPPKQNIKIASQYPPKSAQLYSPDTRFPIINSPLQNEFQVPLFYKNNQTKVIQNDQNWSFGKLQDEDQDNKTKSQFAKIAKCTNTKQTVKNNFSKPLLRLPKEFHVQSWNQINK</sequence>
<dbReference type="AlphaFoldDB" id="A0A8S1R959"/>
<dbReference type="Proteomes" id="UP000692954">
    <property type="component" value="Unassembled WGS sequence"/>
</dbReference>
<dbReference type="EMBL" id="CAJJDN010000149">
    <property type="protein sequence ID" value="CAD8124177.1"/>
    <property type="molecule type" value="Genomic_DNA"/>
</dbReference>
<feature type="region of interest" description="Disordered" evidence="1">
    <location>
        <begin position="1"/>
        <end position="28"/>
    </location>
</feature>
<evidence type="ECO:0000313" key="2">
    <source>
        <dbReference type="EMBL" id="CAD8124177.1"/>
    </source>
</evidence>
<proteinExistence type="predicted"/>